<evidence type="ECO:0000313" key="1">
    <source>
        <dbReference type="EMBL" id="HIU40257.1"/>
    </source>
</evidence>
<sequence>MIKRCIYAKENFNIVKVKLEINEKILNKLLCEINEFYKARDELGENTNKKEDEENLYTILNDILNCKNNLKLSYLVCDLLNYECSSEEENKFLNQSLLCFHFSLVKGFLDFRKMILNCEYKIDLNAADPYYIDENTISKDIDDLPFIKTK</sequence>
<dbReference type="AlphaFoldDB" id="A0A9D1LIV7"/>
<name>A0A9D1LIV7_9FIRM</name>
<reference evidence="1" key="2">
    <citation type="journal article" date="2021" name="PeerJ">
        <title>Extensive microbial diversity within the chicken gut microbiome revealed by metagenomics and culture.</title>
        <authorList>
            <person name="Gilroy R."/>
            <person name="Ravi A."/>
            <person name="Getino M."/>
            <person name="Pursley I."/>
            <person name="Horton D.L."/>
            <person name="Alikhan N.F."/>
            <person name="Baker D."/>
            <person name="Gharbi K."/>
            <person name="Hall N."/>
            <person name="Watson M."/>
            <person name="Adriaenssens E.M."/>
            <person name="Foster-Nyarko E."/>
            <person name="Jarju S."/>
            <person name="Secka A."/>
            <person name="Antonio M."/>
            <person name="Oren A."/>
            <person name="Chaudhuri R.R."/>
            <person name="La Ragione R."/>
            <person name="Hildebrand F."/>
            <person name="Pallen M.J."/>
        </authorList>
    </citation>
    <scope>NUCLEOTIDE SEQUENCE</scope>
    <source>
        <strain evidence="1">CHK193-30670</strain>
    </source>
</reference>
<reference evidence="1" key="1">
    <citation type="submission" date="2020-10" db="EMBL/GenBank/DDBJ databases">
        <authorList>
            <person name="Gilroy R."/>
        </authorList>
    </citation>
    <scope>NUCLEOTIDE SEQUENCE</scope>
    <source>
        <strain evidence="1">CHK193-30670</strain>
    </source>
</reference>
<evidence type="ECO:0000313" key="2">
    <source>
        <dbReference type="Proteomes" id="UP000824074"/>
    </source>
</evidence>
<organism evidence="1 2">
    <name type="scientific">Candidatus Aphodocola excrementigallinarum</name>
    <dbReference type="NCBI Taxonomy" id="2840670"/>
    <lineage>
        <taxon>Bacteria</taxon>
        <taxon>Bacillati</taxon>
        <taxon>Bacillota</taxon>
        <taxon>Bacilli</taxon>
        <taxon>Candidatus Aphodocola</taxon>
    </lineage>
</organism>
<gene>
    <name evidence="1" type="ORF">IAB68_03020</name>
</gene>
<comment type="caution">
    <text evidence="1">The sequence shown here is derived from an EMBL/GenBank/DDBJ whole genome shotgun (WGS) entry which is preliminary data.</text>
</comment>
<accession>A0A9D1LIV7</accession>
<proteinExistence type="predicted"/>
<protein>
    <submittedName>
        <fullName evidence="1">Uncharacterized protein</fullName>
    </submittedName>
</protein>
<dbReference type="Proteomes" id="UP000824074">
    <property type="component" value="Unassembled WGS sequence"/>
</dbReference>
<dbReference type="EMBL" id="DVMT01000030">
    <property type="protein sequence ID" value="HIU40257.1"/>
    <property type="molecule type" value="Genomic_DNA"/>
</dbReference>